<protein>
    <recommendedName>
        <fullName evidence="4">Mur ligase C-terminal domain-containing protein</fullName>
    </recommendedName>
</protein>
<reference evidence="5" key="1">
    <citation type="submission" date="2018-05" db="EMBL/GenBank/DDBJ databases">
        <authorList>
            <person name="Lanie J.A."/>
            <person name="Ng W.-L."/>
            <person name="Kazmierczak K.M."/>
            <person name="Andrzejewski T.M."/>
            <person name="Davidsen T.M."/>
            <person name="Wayne K.J."/>
            <person name="Tettelin H."/>
            <person name="Glass J.I."/>
            <person name="Rusch D."/>
            <person name="Podicherti R."/>
            <person name="Tsui H.-C.T."/>
            <person name="Winkler M.E."/>
        </authorList>
    </citation>
    <scope>NUCLEOTIDE SEQUENCE</scope>
</reference>
<dbReference type="EMBL" id="UINC01207306">
    <property type="protein sequence ID" value="SVE29332.1"/>
    <property type="molecule type" value="Genomic_DNA"/>
</dbReference>
<proteinExistence type="predicted"/>
<name>A0A383CAW2_9ZZZZ</name>
<dbReference type="InterPro" id="IPR036615">
    <property type="entry name" value="Mur_ligase_C_dom_sf"/>
</dbReference>
<dbReference type="Pfam" id="PF02875">
    <property type="entry name" value="Mur_ligase_C"/>
    <property type="match status" value="1"/>
</dbReference>
<keyword evidence="2" id="KW-0547">Nucleotide-binding</keyword>
<evidence type="ECO:0000256" key="1">
    <source>
        <dbReference type="ARBA" id="ARBA00022598"/>
    </source>
</evidence>
<keyword evidence="1" id="KW-0436">Ligase</keyword>
<dbReference type="PANTHER" id="PTHR43024:SF1">
    <property type="entry name" value="UDP-N-ACETYLMURAMOYL-TRIPEPTIDE--D-ALANYL-D-ALANINE LIGASE"/>
    <property type="match status" value="1"/>
</dbReference>
<dbReference type="SUPFAM" id="SSF53244">
    <property type="entry name" value="MurD-like peptide ligases, peptide-binding domain"/>
    <property type="match status" value="1"/>
</dbReference>
<organism evidence="5">
    <name type="scientific">marine metagenome</name>
    <dbReference type="NCBI Taxonomy" id="408172"/>
    <lineage>
        <taxon>unclassified sequences</taxon>
        <taxon>metagenomes</taxon>
        <taxon>ecological metagenomes</taxon>
    </lineage>
</organism>
<gene>
    <name evidence="5" type="ORF">METZ01_LOCUS482186</name>
</gene>
<feature type="non-terminal residue" evidence="5">
    <location>
        <position position="1"/>
    </location>
</feature>
<dbReference type="InterPro" id="IPR051046">
    <property type="entry name" value="MurCDEF_CellWall_CoF430Synth"/>
</dbReference>
<dbReference type="InterPro" id="IPR004101">
    <property type="entry name" value="Mur_ligase_C"/>
</dbReference>
<dbReference type="PANTHER" id="PTHR43024">
    <property type="entry name" value="UDP-N-ACETYLMURAMOYL-TRIPEPTIDE--D-ALANYL-D-ALANINE LIGASE"/>
    <property type="match status" value="1"/>
</dbReference>
<dbReference type="GO" id="GO:0016881">
    <property type="term" value="F:acid-amino acid ligase activity"/>
    <property type="evidence" value="ECO:0007669"/>
    <property type="project" value="InterPro"/>
</dbReference>
<evidence type="ECO:0000259" key="4">
    <source>
        <dbReference type="Pfam" id="PF02875"/>
    </source>
</evidence>
<evidence type="ECO:0000256" key="2">
    <source>
        <dbReference type="ARBA" id="ARBA00022741"/>
    </source>
</evidence>
<sequence>KYDASPGRNTLAVEIEGHPIVYQLGADGLHWACNSLAVLGVIHGFGENPRAAVGCLADFQGMQGRGVRHSINLGDGEIELIDDSYNANPVSMCAALEVLGTSRPKHSGRRIAVLGDMLELGSGEGAFHAKLADNVAAANVDLTFTVGNRMLHLRDALSSVRRGGHAEFASQIITPVIFALGRGDVVLVKGSNGSGMRGVVDALLQASDGPDMAIVDNSH</sequence>
<accession>A0A383CAW2</accession>
<dbReference type="AlphaFoldDB" id="A0A383CAW2"/>
<keyword evidence="3" id="KW-0067">ATP-binding</keyword>
<evidence type="ECO:0000256" key="3">
    <source>
        <dbReference type="ARBA" id="ARBA00022840"/>
    </source>
</evidence>
<dbReference type="Gene3D" id="3.90.190.20">
    <property type="entry name" value="Mur ligase, C-terminal domain"/>
    <property type="match status" value="1"/>
</dbReference>
<evidence type="ECO:0000313" key="5">
    <source>
        <dbReference type="EMBL" id="SVE29332.1"/>
    </source>
</evidence>
<dbReference type="GO" id="GO:0005524">
    <property type="term" value="F:ATP binding"/>
    <property type="evidence" value="ECO:0007669"/>
    <property type="project" value="UniProtKB-KW"/>
</dbReference>
<feature type="domain" description="Mur ligase C-terminal" evidence="4">
    <location>
        <begin position="76"/>
        <end position="191"/>
    </location>
</feature>